<dbReference type="Proteomes" id="UP000584931">
    <property type="component" value="Unassembled WGS sequence"/>
</dbReference>
<feature type="chain" id="PRO_5039511404" evidence="2">
    <location>
        <begin position="23"/>
        <end position="285"/>
    </location>
</feature>
<feature type="region of interest" description="Disordered" evidence="1">
    <location>
        <begin position="188"/>
        <end position="209"/>
    </location>
</feature>
<dbReference type="EMBL" id="JACCHL010000001">
    <property type="protein sequence ID" value="NYH55361.1"/>
    <property type="molecule type" value="Genomic_DNA"/>
</dbReference>
<evidence type="ECO:0000256" key="1">
    <source>
        <dbReference type="SAM" id="MobiDB-lite"/>
    </source>
</evidence>
<feature type="signal peptide" evidence="2">
    <location>
        <begin position="1"/>
        <end position="22"/>
    </location>
</feature>
<dbReference type="RefSeq" id="WP_179811458.1">
    <property type="nucleotide sequence ID" value="NZ_JACCHL010000001.1"/>
</dbReference>
<feature type="compositionally biased region" description="Low complexity" evidence="1">
    <location>
        <begin position="194"/>
        <end position="203"/>
    </location>
</feature>
<feature type="compositionally biased region" description="Acidic residues" evidence="1">
    <location>
        <begin position="274"/>
        <end position="285"/>
    </location>
</feature>
<evidence type="ECO:0000313" key="4">
    <source>
        <dbReference type="Proteomes" id="UP000584931"/>
    </source>
</evidence>
<accession>A0A7Y9XGF1</accession>
<gene>
    <name evidence="3" type="ORF">HNR06_004950</name>
</gene>
<sequence>MSRISKRAWAFTAAGVGVAAVAATVGFNAATYEPDPDELPLTNASAAYRRPGQTAQDWVTYADHVILARAVDEEVHEPLPVEAERGEGMVGRTVTLEVERVLWSASDPAQPAPKTYEYPTWGFVFTGGVDNMRPVGTQDEPRVEVGHDYVIAIDWEEARCSQGDEPQPAMWMGLDNSSVVPADDGVVGSGESGGRVASAQVRRSSSEPVLRGEGTFEGRMMGETVASLARELAQAEPHANPRSYDQMPQVSAPTPDGEVHDEALPEGVTPQELAEAEPEDTSCPE</sequence>
<reference evidence="3 4" key="1">
    <citation type="submission" date="2020-07" db="EMBL/GenBank/DDBJ databases">
        <title>Sequencing the genomes of 1000 actinobacteria strains.</title>
        <authorList>
            <person name="Klenk H.-P."/>
        </authorList>
    </citation>
    <scope>NUCLEOTIDE SEQUENCE [LARGE SCALE GENOMIC DNA]</scope>
    <source>
        <strain evidence="3 4">DSM 45278</strain>
    </source>
</reference>
<organism evidence="3 4">
    <name type="scientific">Nocardiopsis sinuspersici</name>
    <dbReference type="NCBI Taxonomy" id="501010"/>
    <lineage>
        <taxon>Bacteria</taxon>
        <taxon>Bacillati</taxon>
        <taxon>Actinomycetota</taxon>
        <taxon>Actinomycetes</taxon>
        <taxon>Streptosporangiales</taxon>
        <taxon>Nocardiopsidaceae</taxon>
        <taxon>Nocardiopsis</taxon>
    </lineage>
</organism>
<feature type="region of interest" description="Disordered" evidence="1">
    <location>
        <begin position="233"/>
        <end position="285"/>
    </location>
</feature>
<name>A0A7Y9XGF1_9ACTN</name>
<dbReference type="AlphaFoldDB" id="A0A7Y9XGF1"/>
<evidence type="ECO:0000256" key="2">
    <source>
        <dbReference type="SAM" id="SignalP"/>
    </source>
</evidence>
<evidence type="ECO:0000313" key="3">
    <source>
        <dbReference type="EMBL" id="NYH55361.1"/>
    </source>
</evidence>
<proteinExistence type="predicted"/>
<protein>
    <submittedName>
        <fullName evidence="3">Uncharacterized protein</fullName>
    </submittedName>
</protein>
<comment type="caution">
    <text evidence="3">The sequence shown here is derived from an EMBL/GenBank/DDBJ whole genome shotgun (WGS) entry which is preliminary data.</text>
</comment>
<keyword evidence="2" id="KW-0732">Signal</keyword>